<organism evidence="1 2">
    <name type="scientific">Protopolystoma xenopodis</name>
    <dbReference type="NCBI Taxonomy" id="117903"/>
    <lineage>
        <taxon>Eukaryota</taxon>
        <taxon>Metazoa</taxon>
        <taxon>Spiralia</taxon>
        <taxon>Lophotrochozoa</taxon>
        <taxon>Platyhelminthes</taxon>
        <taxon>Monogenea</taxon>
        <taxon>Polyopisthocotylea</taxon>
        <taxon>Polystomatidea</taxon>
        <taxon>Polystomatidae</taxon>
        <taxon>Protopolystoma</taxon>
    </lineage>
</organism>
<accession>A0A3S5FDD7</accession>
<comment type="caution">
    <text evidence="1">The sequence shown here is derived from an EMBL/GenBank/DDBJ whole genome shotgun (WGS) entry which is preliminary data.</text>
</comment>
<dbReference type="EMBL" id="CAAALY010036038">
    <property type="protein sequence ID" value="VEL18208.1"/>
    <property type="molecule type" value="Genomic_DNA"/>
</dbReference>
<name>A0A3S5FDD7_9PLAT</name>
<evidence type="ECO:0000313" key="2">
    <source>
        <dbReference type="Proteomes" id="UP000784294"/>
    </source>
</evidence>
<gene>
    <name evidence="1" type="ORF">PXEA_LOCUS11648</name>
</gene>
<dbReference type="Proteomes" id="UP000784294">
    <property type="component" value="Unassembled WGS sequence"/>
</dbReference>
<protein>
    <submittedName>
        <fullName evidence="1">Uncharacterized protein</fullName>
    </submittedName>
</protein>
<reference evidence="1" key="1">
    <citation type="submission" date="2018-11" db="EMBL/GenBank/DDBJ databases">
        <authorList>
            <consortium name="Pathogen Informatics"/>
        </authorList>
    </citation>
    <scope>NUCLEOTIDE SEQUENCE</scope>
</reference>
<proteinExistence type="predicted"/>
<sequence>MALLRIISRSCASFYDDVEDDVEDDVNSKANRGWRRFTSSFRPYAAVYDDFDNDVKIHVSNNEKSVWRRLKSSRDPAPHFMTTLKTTLTAKLIEDGVASRLLLDPAPQLITNLITTSKFTSATARKACGVASNRFEILRLYDDFDNDVEIHVSNNEKSVWRRFKSSRDPAPHIMTTLKTTLTAKVKSDGVASNRLEILRRI</sequence>
<dbReference type="AlphaFoldDB" id="A0A3S5FDD7"/>
<evidence type="ECO:0000313" key="1">
    <source>
        <dbReference type="EMBL" id="VEL18208.1"/>
    </source>
</evidence>
<keyword evidence="2" id="KW-1185">Reference proteome</keyword>